<dbReference type="Gramene" id="rna-AYBTSS11_LOCUS11146">
    <property type="protein sequence ID" value="CAJ1943037.1"/>
    <property type="gene ID" value="gene-AYBTSS11_LOCUS11146"/>
</dbReference>
<evidence type="ECO:0000259" key="2">
    <source>
        <dbReference type="Pfam" id="PF05678"/>
    </source>
</evidence>
<gene>
    <name evidence="3" type="ORF">AYBTSS11_LOCUS11146</name>
</gene>
<dbReference type="Proteomes" id="UP001189624">
    <property type="component" value="Chromosome 3"/>
</dbReference>
<proteinExistence type="predicted"/>
<name>A0AA86SC67_9FABA</name>
<sequence>MEAYSSSFSSSSSSHLTQNRDESKGLKQMYPLQSHKTWLHSVRKSSAKPWKKAPVAPMPPTPVKVYQVDAINFRDVVQQLTGAPDHKPQPNIVARSVTSFGVPNVPPQQNEPSGDTCTKWYQDLDFGMNLLSPILLVISVSFL</sequence>
<evidence type="ECO:0000313" key="4">
    <source>
        <dbReference type="Proteomes" id="UP001189624"/>
    </source>
</evidence>
<dbReference type="Pfam" id="PF05678">
    <property type="entry name" value="VQ"/>
    <property type="match status" value="1"/>
</dbReference>
<dbReference type="InterPro" id="IPR008889">
    <property type="entry name" value="VQ"/>
</dbReference>
<dbReference type="InterPro" id="IPR039610">
    <property type="entry name" value="VQ29"/>
</dbReference>
<organism evidence="3 4">
    <name type="scientific">Sphenostylis stenocarpa</name>
    <dbReference type="NCBI Taxonomy" id="92480"/>
    <lineage>
        <taxon>Eukaryota</taxon>
        <taxon>Viridiplantae</taxon>
        <taxon>Streptophyta</taxon>
        <taxon>Embryophyta</taxon>
        <taxon>Tracheophyta</taxon>
        <taxon>Spermatophyta</taxon>
        <taxon>Magnoliopsida</taxon>
        <taxon>eudicotyledons</taxon>
        <taxon>Gunneridae</taxon>
        <taxon>Pentapetalae</taxon>
        <taxon>rosids</taxon>
        <taxon>fabids</taxon>
        <taxon>Fabales</taxon>
        <taxon>Fabaceae</taxon>
        <taxon>Papilionoideae</taxon>
        <taxon>50 kb inversion clade</taxon>
        <taxon>NPAAA clade</taxon>
        <taxon>indigoferoid/millettioid clade</taxon>
        <taxon>Phaseoleae</taxon>
        <taxon>Sphenostylis</taxon>
    </lineage>
</organism>
<protein>
    <recommendedName>
        <fullName evidence="2">VQ domain-containing protein</fullName>
    </recommendedName>
</protein>
<dbReference type="EMBL" id="OY731400">
    <property type="protein sequence ID" value="CAJ1943037.1"/>
    <property type="molecule type" value="Genomic_DNA"/>
</dbReference>
<accession>A0AA86SC67</accession>
<feature type="domain" description="VQ" evidence="2">
    <location>
        <begin position="64"/>
        <end position="86"/>
    </location>
</feature>
<feature type="compositionally biased region" description="Low complexity" evidence="1">
    <location>
        <begin position="1"/>
        <end position="14"/>
    </location>
</feature>
<dbReference type="PANTHER" id="PTHR34794:SF1">
    <property type="entry name" value="OS10G0101800 PROTEIN"/>
    <property type="match status" value="1"/>
</dbReference>
<keyword evidence="4" id="KW-1185">Reference proteome</keyword>
<evidence type="ECO:0000256" key="1">
    <source>
        <dbReference type="SAM" id="MobiDB-lite"/>
    </source>
</evidence>
<reference evidence="3" key="1">
    <citation type="submission" date="2023-10" db="EMBL/GenBank/DDBJ databases">
        <authorList>
            <person name="Domelevo Entfellner J.-B."/>
        </authorList>
    </citation>
    <scope>NUCLEOTIDE SEQUENCE</scope>
</reference>
<dbReference type="AlphaFoldDB" id="A0AA86SC67"/>
<dbReference type="PANTHER" id="PTHR34794">
    <property type="entry name" value="EXPRESSED PROTEIN"/>
    <property type="match status" value="1"/>
</dbReference>
<feature type="region of interest" description="Disordered" evidence="1">
    <location>
        <begin position="1"/>
        <end position="30"/>
    </location>
</feature>
<evidence type="ECO:0000313" key="3">
    <source>
        <dbReference type="EMBL" id="CAJ1943037.1"/>
    </source>
</evidence>